<organism evidence="8 9">
    <name type="scientific">Treponema brennaborense (strain DSM 12168 / CIP 105900 / DD5/3)</name>
    <dbReference type="NCBI Taxonomy" id="906968"/>
    <lineage>
        <taxon>Bacteria</taxon>
        <taxon>Pseudomonadati</taxon>
        <taxon>Spirochaetota</taxon>
        <taxon>Spirochaetia</taxon>
        <taxon>Spirochaetales</taxon>
        <taxon>Treponemataceae</taxon>
        <taxon>Treponema</taxon>
    </lineage>
</organism>
<dbReference type="HOGENOM" id="CLU_073529_0_2_12"/>
<dbReference type="KEGG" id="tbe:Trebr_1468"/>
<reference evidence="9" key="1">
    <citation type="submission" date="2011-04" db="EMBL/GenBank/DDBJ databases">
        <title>The complete genome of Treponema brennaborense DSM 12168.</title>
        <authorList>
            <person name="Lucas S."/>
            <person name="Han J."/>
            <person name="Lapidus A."/>
            <person name="Bruce D."/>
            <person name="Goodwin L."/>
            <person name="Pitluck S."/>
            <person name="Peters L."/>
            <person name="Kyrpides N."/>
            <person name="Mavromatis K."/>
            <person name="Ivanova N."/>
            <person name="Mikhailova N."/>
            <person name="Pagani I."/>
            <person name="Teshima H."/>
            <person name="Detter J.C."/>
            <person name="Tapia R."/>
            <person name="Han C."/>
            <person name="Land M."/>
            <person name="Hauser L."/>
            <person name="Markowitz V."/>
            <person name="Cheng J.-F."/>
            <person name="Hugenholtz P."/>
            <person name="Woyke T."/>
            <person name="Wu D."/>
            <person name="Gronow S."/>
            <person name="Wellnitz S."/>
            <person name="Brambilla E."/>
            <person name="Klenk H.-P."/>
            <person name="Eisen J.A."/>
        </authorList>
    </citation>
    <scope>NUCLEOTIDE SEQUENCE [LARGE SCALE GENOMIC DNA]</scope>
    <source>
        <strain evidence="9">DSM 12168 / CIP 105900 / DD5/3</strain>
    </source>
</reference>
<keyword evidence="1" id="KW-0645">Protease</keyword>
<dbReference type="PANTHER" id="PTHR30471">
    <property type="entry name" value="DNA REPAIR PROTEIN RADC"/>
    <property type="match status" value="1"/>
</dbReference>
<evidence type="ECO:0000256" key="6">
    <source>
        <dbReference type="RuleBase" id="RU003797"/>
    </source>
</evidence>
<evidence type="ECO:0000313" key="8">
    <source>
        <dbReference type="EMBL" id="AEE16892.1"/>
    </source>
</evidence>
<keyword evidence="3" id="KW-0378">Hydrolase</keyword>
<evidence type="ECO:0000259" key="7">
    <source>
        <dbReference type="PROSITE" id="PS50249"/>
    </source>
</evidence>
<dbReference type="InterPro" id="IPR020891">
    <property type="entry name" value="UPF0758_CS"/>
</dbReference>
<dbReference type="NCBIfam" id="TIGR00608">
    <property type="entry name" value="radc"/>
    <property type="match status" value="1"/>
</dbReference>
<comment type="similarity">
    <text evidence="6">Belongs to the UPF0758 family.</text>
</comment>
<sequence>MKECRKPDIREKVLKNGLTFPTDEELIMLLLGSGIQGMPVKQMAKKVLGTVSESHAETLIQSLLSITGIGPSKALLVGAAIEFGRRQNAATGKKIQTPADLVPFLQHYSMQTKEHFVCVTLNGAYEIIKIRSVSVGTINRTVVHPREVFTDAVKDMAAAVILCHNHPSGSEAPSETDIETTEKLMIAAEYIGIKILDHIIVTQKTYYSFKEHNLIPENGTE</sequence>
<evidence type="ECO:0000256" key="5">
    <source>
        <dbReference type="ARBA" id="ARBA00023049"/>
    </source>
</evidence>
<name>F4LNQ7_TREBD</name>
<evidence type="ECO:0000256" key="3">
    <source>
        <dbReference type="ARBA" id="ARBA00022801"/>
    </source>
</evidence>
<keyword evidence="9" id="KW-1185">Reference proteome</keyword>
<keyword evidence="2" id="KW-0479">Metal-binding</keyword>
<evidence type="ECO:0000256" key="2">
    <source>
        <dbReference type="ARBA" id="ARBA00022723"/>
    </source>
</evidence>
<proteinExistence type="inferred from homology"/>
<dbReference type="CDD" id="cd08071">
    <property type="entry name" value="MPN_DUF2466"/>
    <property type="match status" value="1"/>
</dbReference>
<keyword evidence="5" id="KW-0482">Metalloprotease</keyword>
<dbReference type="GO" id="GO:0006508">
    <property type="term" value="P:proteolysis"/>
    <property type="evidence" value="ECO:0007669"/>
    <property type="project" value="UniProtKB-KW"/>
</dbReference>
<dbReference type="PROSITE" id="PS50249">
    <property type="entry name" value="MPN"/>
    <property type="match status" value="1"/>
</dbReference>
<evidence type="ECO:0000256" key="4">
    <source>
        <dbReference type="ARBA" id="ARBA00022833"/>
    </source>
</evidence>
<dbReference type="EMBL" id="CP002696">
    <property type="protein sequence ID" value="AEE16892.1"/>
    <property type="molecule type" value="Genomic_DNA"/>
</dbReference>
<dbReference type="GO" id="GO:0046872">
    <property type="term" value="F:metal ion binding"/>
    <property type="evidence" value="ECO:0007669"/>
    <property type="project" value="UniProtKB-KW"/>
</dbReference>
<accession>F4LNQ7</accession>
<dbReference type="PROSITE" id="PS01302">
    <property type="entry name" value="UPF0758"/>
    <property type="match status" value="1"/>
</dbReference>
<dbReference type="eggNOG" id="COG2003">
    <property type="taxonomic scope" value="Bacteria"/>
</dbReference>
<dbReference type="InterPro" id="IPR046778">
    <property type="entry name" value="UPF0758_N"/>
</dbReference>
<dbReference type="PANTHER" id="PTHR30471:SF3">
    <property type="entry name" value="UPF0758 PROTEIN YEES-RELATED"/>
    <property type="match status" value="1"/>
</dbReference>
<dbReference type="RefSeq" id="WP_013758597.1">
    <property type="nucleotide sequence ID" value="NC_015500.1"/>
</dbReference>
<feature type="domain" description="MPN" evidence="7">
    <location>
        <begin position="94"/>
        <end position="215"/>
    </location>
</feature>
<dbReference type="Proteomes" id="UP000006546">
    <property type="component" value="Chromosome"/>
</dbReference>
<dbReference type="STRING" id="906968.Trebr_1468"/>
<dbReference type="InterPro" id="IPR037518">
    <property type="entry name" value="MPN"/>
</dbReference>
<protein>
    <submittedName>
        <fullName evidence="8">DNA repair protein RadC</fullName>
    </submittedName>
</protein>
<evidence type="ECO:0000256" key="1">
    <source>
        <dbReference type="ARBA" id="ARBA00022670"/>
    </source>
</evidence>
<dbReference type="AlphaFoldDB" id="F4LNQ7"/>
<dbReference type="OrthoDB" id="9804482at2"/>
<gene>
    <name evidence="8" type="ordered locus">Trebr_1468</name>
</gene>
<dbReference type="Pfam" id="PF20582">
    <property type="entry name" value="UPF0758_N"/>
    <property type="match status" value="1"/>
</dbReference>
<dbReference type="NCBIfam" id="NF000642">
    <property type="entry name" value="PRK00024.1"/>
    <property type="match status" value="1"/>
</dbReference>
<dbReference type="InterPro" id="IPR001405">
    <property type="entry name" value="UPF0758"/>
</dbReference>
<dbReference type="GO" id="GO:0008237">
    <property type="term" value="F:metallopeptidase activity"/>
    <property type="evidence" value="ECO:0007669"/>
    <property type="project" value="UniProtKB-KW"/>
</dbReference>
<keyword evidence="4" id="KW-0862">Zinc</keyword>
<dbReference type="Pfam" id="PF04002">
    <property type="entry name" value="RadC"/>
    <property type="match status" value="1"/>
</dbReference>
<dbReference type="InterPro" id="IPR025657">
    <property type="entry name" value="RadC_JAB"/>
</dbReference>
<evidence type="ECO:0000313" key="9">
    <source>
        <dbReference type="Proteomes" id="UP000006546"/>
    </source>
</evidence>
<dbReference type="Gene3D" id="3.40.140.10">
    <property type="entry name" value="Cytidine Deaminase, domain 2"/>
    <property type="match status" value="1"/>
</dbReference>